<evidence type="ECO:0000313" key="9">
    <source>
        <dbReference type="Proteomes" id="UP001175001"/>
    </source>
</evidence>
<dbReference type="PIRSF" id="PIRSF006060">
    <property type="entry name" value="AA_transporter"/>
    <property type="match status" value="1"/>
</dbReference>
<keyword evidence="3 6" id="KW-0812">Transmembrane</keyword>
<feature type="transmembrane region" description="Helical" evidence="6">
    <location>
        <begin position="283"/>
        <end position="302"/>
    </location>
</feature>
<dbReference type="InterPro" id="IPR004841">
    <property type="entry name" value="AA-permease/SLC12A_dom"/>
</dbReference>
<feature type="transmembrane region" description="Helical" evidence="6">
    <location>
        <begin position="79"/>
        <end position="105"/>
    </location>
</feature>
<comment type="caution">
    <text evidence="8">The sequence shown here is derived from an EMBL/GenBank/DDBJ whole genome shotgun (WGS) entry which is preliminary data.</text>
</comment>
<feature type="transmembrane region" description="Helical" evidence="6">
    <location>
        <begin position="381"/>
        <end position="398"/>
    </location>
</feature>
<evidence type="ECO:0000256" key="1">
    <source>
        <dbReference type="ARBA" id="ARBA00004141"/>
    </source>
</evidence>
<dbReference type="EMBL" id="JAUJDW010000195">
    <property type="protein sequence ID" value="KAK0615423.1"/>
    <property type="molecule type" value="Genomic_DNA"/>
</dbReference>
<dbReference type="PANTHER" id="PTHR43341">
    <property type="entry name" value="AMINO ACID PERMEASE"/>
    <property type="match status" value="1"/>
</dbReference>
<dbReference type="FunFam" id="1.20.1740.10:FF:000001">
    <property type="entry name" value="Amino acid permease"/>
    <property type="match status" value="1"/>
</dbReference>
<feature type="transmembrane region" description="Helical" evidence="6">
    <location>
        <begin position="335"/>
        <end position="355"/>
    </location>
</feature>
<evidence type="ECO:0000256" key="3">
    <source>
        <dbReference type="ARBA" id="ARBA00022692"/>
    </source>
</evidence>
<organism evidence="8 9">
    <name type="scientific">Lasiodiplodia hormozganensis</name>
    <dbReference type="NCBI Taxonomy" id="869390"/>
    <lineage>
        <taxon>Eukaryota</taxon>
        <taxon>Fungi</taxon>
        <taxon>Dikarya</taxon>
        <taxon>Ascomycota</taxon>
        <taxon>Pezizomycotina</taxon>
        <taxon>Dothideomycetes</taxon>
        <taxon>Dothideomycetes incertae sedis</taxon>
        <taxon>Botryosphaeriales</taxon>
        <taxon>Botryosphaeriaceae</taxon>
        <taxon>Lasiodiplodia</taxon>
    </lineage>
</organism>
<dbReference type="Gene3D" id="1.20.1740.10">
    <property type="entry name" value="Amino acid/polyamine transporter I"/>
    <property type="match status" value="1"/>
</dbReference>
<keyword evidence="4 6" id="KW-1133">Transmembrane helix</keyword>
<dbReference type="GO" id="GO:0016020">
    <property type="term" value="C:membrane"/>
    <property type="evidence" value="ECO:0007669"/>
    <property type="project" value="UniProtKB-SubCell"/>
</dbReference>
<dbReference type="GO" id="GO:0015171">
    <property type="term" value="F:amino acid transmembrane transporter activity"/>
    <property type="evidence" value="ECO:0007669"/>
    <property type="project" value="TreeGrafter"/>
</dbReference>
<dbReference type="PANTHER" id="PTHR43341:SF38">
    <property type="entry name" value="PROLINE TRANSPORTER (EUROFUNG)"/>
    <property type="match status" value="1"/>
</dbReference>
<accession>A0AA39WHC5</accession>
<feature type="transmembrane region" description="Helical" evidence="6">
    <location>
        <begin position="162"/>
        <end position="184"/>
    </location>
</feature>
<evidence type="ECO:0000256" key="6">
    <source>
        <dbReference type="SAM" id="Phobius"/>
    </source>
</evidence>
<feature type="transmembrane region" description="Helical" evidence="6">
    <location>
        <begin position="484"/>
        <end position="503"/>
    </location>
</feature>
<feature type="transmembrane region" description="Helical" evidence="6">
    <location>
        <begin position="196"/>
        <end position="214"/>
    </location>
</feature>
<gene>
    <name evidence="8" type="primary">prnB_1</name>
    <name evidence="8" type="ORF">DIS24_g11835</name>
</gene>
<evidence type="ECO:0000259" key="7">
    <source>
        <dbReference type="Pfam" id="PF00324"/>
    </source>
</evidence>
<comment type="subcellular location">
    <subcellularLocation>
        <location evidence="1">Membrane</location>
        <topology evidence="1">Multi-pass membrane protein</topology>
    </subcellularLocation>
</comment>
<proteinExistence type="predicted"/>
<evidence type="ECO:0000256" key="4">
    <source>
        <dbReference type="ARBA" id="ARBA00022989"/>
    </source>
</evidence>
<sequence>MATDIEKIHEKADGNGLLTTEGGASPGLVLTGEVFEGNKQSTHRGLKSRHAQMIALGGTIGTGLFVGSGQTLAQGGPALVLGCYCFVSFLVFCVITAVVEIATWLPTPGSSMNLFAYRYVSRSLGFALGWLYFYSLGILVPYEITAAAIVIDYWEVPVDINIGVWITIMLVAIVALNALPVRYYGETEFWFAGTKVIMMLGLMLVSVVLFFGGGPSHDRLGFRYWKDPTPTLLASGDTGRFLTLLRTLSLSVAPFAFAAELLVVTGGEMQNPRRNLPIAGRRYVYRLIFFYVGCILCIGVIVPSNDPDLTNGGTGAGSSPFVIGMKRNGIRALDSVVNAGILISAWSAGNSFLYLSSRSLYALSLQGSAPQWFRACTKTGVPYRCVMASSMFAFLAYINVASSASVVFNWFVNLSNTAGFISWICCGIVYLRFRKAARLQGIEPQLPYRCSWIQPYGTYLQMGAFTFMALINGFYVFWPQNWNVSTFLTAYIGIPLFLAIYFGHRVYCMREAWARDPVDVDLHTGLGEIIAEERPSKAHKSRWGKAVSMFWE</sequence>
<protein>
    <submittedName>
        <fullName evidence="8">Proline-specific permease</fullName>
    </submittedName>
</protein>
<evidence type="ECO:0000313" key="8">
    <source>
        <dbReference type="EMBL" id="KAK0615423.1"/>
    </source>
</evidence>
<evidence type="ECO:0000256" key="2">
    <source>
        <dbReference type="ARBA" id="ARBA00022448"/>
    </source>
</evidence>
<reference evidence="8" key="1">
    <citation type="submission" date="2023-06" db="EMBL/GenBank/DDBJ databases">
        <title>Multi-omics analyses reveal the molecular pathogenesis toolkit of Lasiodiplodia hormozganensis, a cross-kingdom pathogen.</title>
        <authorList>
            <person name="Felix C."/>
            <person name="Meneses R."/>
            <person name="Goncalves M.F.M."/>
            <person name="Tilleman L."/>
            <person name="Duarte A.S."/>
            <person name="Jorrin-Novo J.V."/>
            <person name="Van De Peer Y."/>
            <person name="Deforce D."/>
            <person name="Van Nieuwerburgh F."/>
            <person name="Esteves A.C."/>
            <person name="Alves A."/>
        </authorList>
    </citation>
    <scope>NUCLEOTIDE SEQUENCE</scope>
    <source>
        <strain evidence="8">CBS 339.90</strain>
    </source>
</reference>
<dbReference type="Pfam" id="PF00324">
    <property type="entry name" value="AA_permease"/>
    <property type="match status" value="1"/>
</dbReference>
<feature type="transmembrane region" description="Helical" evidence="6">
    <location>
        <begin position="126"/>
        <end position="150"/>
    </location>
</feature>
<keyword evidence="2" id="KW-0813">Transport</keyword>
<keyword evidence="9" id="KW-1185">Reference proteome</keyword>
<keyword evidence="5 6" id="KW-0472">Membrane</keyword>
<feature type="transmembrane region" description="Helical" evidence="6">
    <location>
        <begin position="410"/>
        <end position="431"/>
    </location>
</feature>
<dbReference type="InterPro" id="IPR050524">
    <property type="entry name" value="APC_YAT"/>
</dbReference>
<feature type="domain" description="Amino acid permease/ SLC12A" evidence="7">
    <location>
        <begin position="50"/>
        <end position="508"/>
    </location>
</feature>
<dbReference type="AlphaFoldDB" id="A0AA39WHC5"/>
<feature type="transmembrane region" description="Helical" evidence="6">
    <location>
        <begin position="459"/>
        <end position="478"/>
    </location>
</feature>
<feature type="transmembrane region" description="Helical" evidence="6">
    <location>
        <begin position="53"/>
        <end position="73"/>
    </location>
</feature>
<dbReference type="Proteomes" id="UP001175001">
    <property type="component" value="Unassembled WGS sequence"/>
</dbReference>
<name>A0AA39WHC5_9PEZI</name>
<feature type="transmembrane region" description="Helical" evidence="6">
    <location>
        <begin position="241"/>
        <end position="263"/>
    </location>
</feature>
<evidence type="ECO:0000256" key="5">
    <source>
        <dbReference type="ARBA" id="ARBA00023136"/>
    </source>
</evidence>